<evidence type="ECO:0000313" key="1">
    <source>
        <dbReference type="EMBL" id="OAD23616.1"/>
    </source>
</evidence>
<dbReference type="Proteomes" id="UP000076962">
    <property type="component" value="Unassembled WGS sequence"/>
</dbReference>
<protein>
    <submittedName>
        <fullName evidence="1">Uncharacterized protein</fullName>
    </submittedName>
</protein>
<proteinExistence type="predicted"/>
<name>A0A176S6U0_9GAMM</name>
<comment type="caution">
    <text evidence="1">The sequence shown here is derived from an EMBL/GenBank/DDBJ whole genome shotgun (WGS) entry which is preliminary data.</text>
</comment>
<keyword evidence="2" id="KW-1185">Reference proteome</keyword>
<organism evidence="1 2">
    <name type="scientific">Candidatus Thiomargarita nelsonii</name>
    <dbReference type="NCBI Taxonomy" id="1003181"/>
    <lineage>
        <taxon>Bacteria</taxon>
        <taxon>Pseudomonadati</taxon>
        <taxon>Pseudomonadota</taxon>
        <taxon>Gammaproteobacteria</taxon>
        <taxon>Thiotrichales</taxon>
        <taxon>Thiotrichaceae</taxon>
        <taxon>Thiomargarita</taxon>
    </lineage>
</organism>
<reference evidence="1 2" key="1">
    <citation type="submission" date="2016-05" db="EMBL/GenBank/DDBJ databases">
        <title>Single-cell genome of chain-forming Candidatus Thiomargarita nelsonii and comparison to other large sulfur-oxidizing bacteria.</title>
        <authorList>
            <person name="Winkel M."/>
            <person name="Salman V."/>
            <person name="Woyke T."/>
            <person name="Schulz-Vogt H."/>
            <person name="Richter M."/>
            <person name="Flood B."/>
            <person name="Bailey J."/>
            <person name="Amann R."/>
            <person name="Mussmann M."/>
        </authorList>
    </citation>
    <scope>NUCLEOTIDE SEQUENCE [LARGE SCALE GENOMIC DNA]</scope>
    <source>
        <strain evidence="1 2">THI036</strain>
    </source>
</reference>
<accession>A0A176S6U0</accession>
<sequence length="535" mass="61217">MGQIILDHYLTRRGLTEESCRMALNLSEDDLAGHTLKIKLVKKPPKKKKCGPFWSIKLFLGDGSRGVIIGISSYERNDVEKTIADLKTGKQLRGIGPRNQPLFQWLKKRHEPVQAKPKKTAQDRKQNLLPISLELIAKFQKQMPNLKLLRKAYNELQQDISPKLRSSKKLEKKLSAVIAYRETDWAARAVAATEENNQISLWEKNKQLSFWDNDLTLILKMDSTGKQMEYQGIAFSLEDIPAAYHQVPTIKAQMAQKMVEERIKLLLLQIPSQLDADIKALQQQAPQHWDKISFLNARDLIFMEGYNHPRFNFHKVMNVNIQTQAEMNHWIMKWIARVEKAIATASRVDAFTQTILGLIASSPKYGVQTYASWLGNSKAGMLENKKLDKKFRYALKDNTIATIDAEIQALIDYGWLAKATVGTYYLSVLVATDNGKKILQLLEQGKIKVVATQPAVDIHSHHYWLKEIQQKEHTAYVSFLNTPQSVANIANWTEDEVAAMQRTLDEHLNGWQVLARWKLSKPSIKYKPLQRLLSA</sequence>
<evidence type="ECO:0000313" key="2">
    <source>
        <dbReference type="Proteomes" id="UP000076962"/>
    </source>
</evidence>
<dbReference type="AlphaFoldDB" id="A0A176S6U0"/>
<dbReference type="EMBL" id="LUTY01000257">
    <property type="protein sequence ID" value="OAD23616.1"/>
    <property type="molecule type" value="Genomic_DNA"/>
</dbReference>
<gene>
    <name evidence="1" type="ORF">THIOM_000547</name>
</gene>